<evidence type="ECO:0000256" key="11">
    <source>
        <dbReference type="ARBA" id="ARBA00023225"/>
    </source>
</evidence>
<feature type="transmembrane region" description="Helical" evidence="12">
    <location>
        <begin position="213"/>
        <end position="236"/>
    </location>
</feature>
<dbReference type="GO" id="GO:0044781">
    <property type="term" value="P:bacterial-type flagellum organization"/>
    <property type="evidence" value="ECO:0007669"/>
    <property type="project" value="UniProtKB-UniRule"/>
</dbReference>
<name>N2BKQ0_9FIRM</name>
<dbReference type="PRINTS" id="PR00951">
    <property type="entry name" value="FLGBIOSNFLIP"/>
</dbReference>
<keyword evidence="8 12" id="KW-1133">Transmembrane helix</keyword>
<dbReference type="PATRIC" id="fig|1235802.3.peg.185"/>
<organism evidence="13 14">
    <name type="scientific">Eubacterium plexicaudatum ASF492</name>
    <dbReference type="NCBI Taxonomy" id="1235802"/>
    <lineage>
        <taxon>Bacteria</taxon>
        <taxon>Bacillati</taxon>
        <taxon>Bacillota</taxon>
        <taxon>Clostridia</taxon>
        <taxon>Eubacteriales</taxon>
        <taxon>Eubacteriaceae</taxon>
        <taxon>Eubacterium</taxon>
    </lineage>
</organism>
<keyword evidence="14" id="KW-1185">Reference proteome</keyword>
<evidence type="ECO:0000313" key="13">
    <source>
        <dbReference type="EMBL" id="EMZ39010.1"/>
    </source>
</evidence>
<dbReference type="PROSITE" id="PS01061">
    <property type="entry name" value="FLIP_2"/>
    <property type="match status" value="1"/>
</dbReference>
<gene>
    <name evidence="12" type="primary">fliP</name>
    <name evidence="13" type="ORF">C823_00173</name>
</gene>
<dbReference type="Pfam" id="PF00813">
    <property type="entry name" value="FliP"/>
    <property type="match status" value="1"/>
</dbReference>
<keyword evidence="13" id="KW-0969">Cilium</keyword>
<keyword evidence="3 12" id="KW-0813">Transport</keyword>
<dbReference type="EMBL" id="AQFT01000005">
    <property type="protein sequence ID" value="EMZ39010.1"/>
    <property type="molecule type" value="Genomic_DNA"/>
</dbReference>
<dbReference type="InterPro" id="IPR005837">
    <property type="entry name" value="FliP"/>
</dbReference>
<comment type="caution">
    <text evidence="13">The sequence shown here is derived from an EMBL/GenBank/DDBJ whole genome shotgun (WGS) entry which is preliminary data.</text>
</comment>
<dbReference type="STRING" id="1235802.C823_00173"/>
<feature type="transmembrane region" description="Helical" evidence="12">
    <location>
        <begin position="248"/>
        <end position="267"/>
    </location>
</feature>
<evidence type="ECO:0000256" key="2">
    <source>
        <dbReference type="ARBA" id="ARBA00021714"/>
    </source>
</evidence>
<evidence type="ECO:0000256" key="10">
    <source>
        <dbReference type="ARBA" id="ARBA00023143"/>
    </source>
</evidence>
<dbReference type="GO" id="GO:0009425">
    <property type="term" value="C:bacterial-type flagellum basal body"/>
    <property type="evidence" value="ECO:0007669"/>
    <property type="project" value="UniProtKB-SubCell"/>
</dbReference>
<evidence type="ECO:0000256" key="6">
    <source>
        <dbReference type="ARBA" id="ARBA00022795"/>
    </source>
</evidence>
<evidence type="ECO:0000256" key="5">
    <source>
        <dbReference type="ARBA" id="ARBA00022692"/>
    </source>
</evidence>
<dbReference type="Proteomes" id="UP000012589">
    <property type="component" value="Unassembled WGS sequence"/>
</dbReference>
<evidence type="ECO:0000256" key="12">
    <source>
        <dbReference type="RuleBase" id="RU362069"/>
    </source>
</evidence>
<evidence type="ECO:0000256" key="1">
    <source>
        <dbReference type="ARBA" id="ARBA00006257"/>
    </source>
</evidence>
<evidence type="ECO:0000256" key="9">
    <source>
        <dbReference type="ARBA" id="ARBA00023136"/>
    </source>
</evidence>
<protein>
    <recommendedName>
        <fullName evidence="2 12">Flagellar biosynthetic protein FliP</fullName>
    </recommendedName>
</protein>
<dbReference type="AlphaFoldDB" id="N2BKQ0"/>
<keyword evidence="6 12" id="KW-1005">Bacterial flagellum biogenesis</keyword>
<keyword evidence="9 12" id="KW-0472">Membrane</keyword>
<dbReference type="PANTHER" id="PTHR30587">
    <property type="entry name" value="FLAGELLAR BIOSYNTHETIC PROTEIN FLIP"/>
    <property type="match status" value="1"/>
</dbReference>
<evidence type="ECO:0000256" key="3">
    <source>
        <dbReference type="ARBA" id="ARBA00022448"/>
    </source>
</evidence>
<comment type="similarity">
    <text evidence="1 12">Belongs to the FliP/MopC/SpaP family.</text>
</comment>
<feature type="transmembrane region" description="Helical" evidence="12">
    <location>
        <begin position="73"/>
        <end position="94"/>
    </location>
</feature>
<dbReference type="NCBIfam" id="TIGR01103">
    <property type="entry name" value="fliP"/>
    <property type="match status" value="1"/>
</dbReference>
<sequence length="275" mass="30795">MSTGKKIYCMASFMLTIMALTICLVFCARGQVYASSGDNLDNFDSAVTQEEPTPDYNDGLWISWPNEEGGISAPIRMLIVLTVLSLAPSIMVMLTSYTRIIVVLHFVRTALGTQSTPPNQVMTGLALFLTAFIMSPTFSQVNEQAIKPLDKGEITLETAIERAEKPFREFMSQTQERDVNMFCEIAGVTYESNEDIPMTVLIPSFIISELRRAFIIGFIIYIPFIVIDMVVSSVLMSMGMMMLPPTTISMPFKILLFVLADGWNLVIEQLFRTFQ</sequence>
<dbReference type="GO" id="GO:0005886">
    <property type="term" value="C:plasma membrane"/>
    <property type="evidence" value="ECO:0007669"/>
    <property type="project" value="UniProtKB-SubCell"/>
</dbReference>
<evidence type="ECO:0000313" key="14">
    <source>
        <dbReference type="Proteomes" id="UP000012589"/>
    </source>
</evidence>
<dbReference type="GO" id="GO:0009306">
    <property type="term" value="P:protein secretion"/>
    <property type="evidence" value="ECO:0007669"/>
    <property type="project" value="UniProtKB-UniRule"/>
</dbReference>
<reference evidence="13 14" key="1">
    <citation type="journal article" date="2014" name="Genome Announc.">
        <title>Draft genome sequences of the altered schaedler flora, a defined bacterial community from gnotobiotic mice.</title>
        <authorList>
            <person name="Wannemuehler M.J."/>
            <person name="Overstreet A.M."/>
            <person name="Ward D.V."/>
            <person name="Phillips G.J."/>
        </authorList>
    </citation>
    <scope>NUCLEOTIDE SEQUENCE [LARGE SCALE GENOMIC DNA]</scope>
    <source>
        <strain evidence="13 14">ASF492</strain>
    </source>
</reference>
<keyword evidence="11 12" id="KW-1006">Bacterial flagellum protein export</keyword>
<keyword evidence="7 12" id="KW-0653">Protein transport</keyword>
<keyword evidence="4 12" id="KW-1003">Cell membrane</keyword>
<proteinExistence type="inferred from homology"/>
<evidence type="ECO:0000256" key="8">
    <source>
        <dbReference type="ARBA" id="ARBA00022989"/>
    </source>
</evidence>
<dbReference type="HOGENOM" id="CLU_042028_1_0_9"/>
<dbReference type="PANTHER" id="PTHR30587:SF0">
    <property type="entry name" value="FLAGELLAR BIOSYNTHETIC PROTEIN FLIP"/>
    <property type="match status" value="1"/>
</dbReference>
<keyword evidence="13" id="KW-0282">Flagellum</keyword>
<dbReference type="OrthoDB" id="9805111at2"/>
<evidence type="ECO:0000256" key="4">
    <source>
        <dbReference type="ARBA" id="ARBA00022475"/>
    </source>
</evidence>
<dbReference type="InterPro" id="IPR005838">
    <property type="entry name" value="T3SS_IM_P"/>
</dbReference>
<evidence type="ECO:0000256" key="7">
    <source>
        <dbReference type="ARBA" id="ARBA00022927"/>
    </source>
</evidence>
<keyword evidence="10" id="KW-0975">Bacterial flagellum</keyword>
<dbReference type="eggNOG" id="COG1338">
    <property type="taxonomic scope" value="Bacteria"/>
</dbReference>
<keyword evidence="5 12" id="KW-0812">Transmembrane</keyword>
<comment type="caution">
    <text evidence="12">Lacks conserved residue(s) required for the propagation of feature annotation.</text>
</comment>
<keyword evidence="13" id="KW-0966">Cell projection</keyword>
<dbReference type="PRINTS" id="PR01302">
    <property type="entry name" value="TYPE3IMPPROT"/>
</dbReference>
<comment type="function">
    <text evidence="12">Plays a role in the flagellum-specific transport system.</text>
</comment>
<dbReference type="NCBIfam" id="NF009438">
    <property type="entry name" value="PRK12797.1"/>
    <property type="match status" value="1"/>
</dbReference>
<accession>N2BKQ0</accession>
<comment type="subcellular location">
    <subcellularLocation>
        <location evidence="12">Cell membrane</location>
        <topology evidence="12">Multi-pass membrane protein</topology>
    </subcellularLocation>
    <subcellularLocation>
        <location evidence="12">Bacterial flagellum basal body</location>
    </subcellularLocation>
</comment>